<dbReference type="PROSITE" id="PS01124">
    <property type="entry name" value="HTH_ARAC_FAMILY_2"/>
    <property type="match status" value="1"/>
</dbReference>
<evidence type="ECO:0000313" key="6">
    <source>
        <dbReference type="Proteomes" id="UP001220509"/>
    </source>
</evidence>
<accession>A0AAX3M968</accession>
<dbReference type="PRINTS" id="PR00032">
    <property type="entry name" value="HTHARAC"/>
</dbReference>
<dbReference type="InterPro" id="IPR018060">
    <property type="entry name" value="HTH_AraC"/>
</dbReference>
<evidence type="ECO:0000256" key="1">
    <source>
        <dbReference type="ARBA" id="ARBA00023015"/>
    </source>
</evidence>
<protein>
    <submittedName>
        <fullName evidence="5">AraC family transcriptional regulator</fullName>
    </submittedName>
</protein>
<dbReference type="Gene3D" id="1.10.10.60">
    <property type="entry name" value="Homeodomain-like"/>
    <property type="match status" value="2"/>
</dbReference>
<keyword evidence="3" id="KW-0804">Transcription</keyword>
<dbReference type="PANTHER" id="PTHR43280:SF2">
    <property type="entry name" value="HTH-TYPE TRANSCRIPTIONAL REGULATOR EXSA"/>
    <property type="match status" value="1"/>
</dbReference>
<keyword evidence="1" id="KW-0805">Transcription regulation</keyword>
<evidence type="ECO:0000256" key="2">
    <source>
        <dbReference type="ARBA" id="ARBA00023125"/>
    </source>
</evidence>
<dbReference type="GO" id="GO:0003700">
    <property type="term" value="F:DNA-binding transcription factor activity"/>
    <property type="evidence" value="ECO:0007669"/>
    <property type="project" value="InterPro"/>
</dbReference>
<keyword evidence="6" id="KW-1185">Reference proteome</keyword>
<dbReference type="InterPro" id="IPR009057">
    <property type="entry name" value="Homeodomain-like_sf"/>
</dbReference>
<dbReference type="PROSITE" id="PS00041">
    <property type="entry name" value="HTH_ARAC_FAMILY_1"/>
    <property type="match status" value="1"/>
</dbReference>
<dbReference type="Proteomes" id="UP001220509">
    <property type="component" value="Chromosome"/>
</dbReference>
<dbReference type="KEGG" id="pka:PQ456_10475"/>
<dbReference type="InterPro" id="IPR037923">
    <property type="entry name" value="HTH-like"/>
</dbReference>
<feature type="domain" description="HTH araC/xylS-type" evidence="4">
    <location>
        <begin position="190"/>
        <end position="288"/>
    </location>
</feature>
<dbReference type="SUPFAM" id="SSF51215">
    <property type="entry name" value="Regulatory protein AraC"/>
    <property type="match status" value="1"/>
</dbReference>
<keyword evidence="2" id="KW-0238">DNA-binding</keyword>
<dbReference type="SMART" id="SM00342">
    <property type="entry name" value="HTH_ARAC"/>
    <property type="match status" value="1"/>
</dbReference>
<proteinExistence type="predicted"/>
<dbReference type="Pfam" id="PF12833">
    <property type="entry name" value="HTH_18"/>
    <property type="match status" value="1"/>
</dbReference>
<gene>
    <name evidence="5" type="ORF">PQ456_10475</name>
</gene>
<evidence type="ECO:0000259" key="4">
    <source>
        <dbReference type="PROSITE" id="PS01124"/>
    </source>
</evidence>
<dbReference type="GO" id="GO:0043565">
    <property type="term" value="F:sequence-specific DNA binding"/>
    <property type="evidence" value="ECO:0007669"/>
    <property type="project" value="InterPro"/>
</dbReference>
<evidence type="ECO:0000256" key="3">
    <source>
        <dbReference type="ARBA" id="ARBA00023163"/>
    </source>
</evidence>
<dbReference type="SUPFAM" id="SSF46689">
    <property type="entry name" value="Homeodomain-like"/>
    <property type="match status" value="2"/>
</dbReference>
<dbReference type="InterPro" id="IPR020449">
    <property type="entry name" value="Tscrpt_reg_AraC-type_HTH"/>
</dbReference>
<reference evidence="5 6" key="1">
    <citation type="submission" date="2023-02" db="EMBL/GenBank/DDBJ databases">
        <title>Genome sequence of Paenibacillus kyungheensis KACC 18744.</title>
        <authorList>
            <person name="Kim S."/>
            <person name="Heo J."/>
            <person name="Kwon S.-W."/>
        </authorList>
    </citation>
    <scope>NUCLEOTIDE SEQUENCE [LARGE SCALE GENOMIC DNA]</scope>
    <source>
        <strain evidence="5 6">KACC 18744</strain>
    </source>
</reference>
<dbReference type="AlphaFoldDB" id="A0AAX3M968"/>
<dbReference type="PANTHER" id="PTHR43280">
    <property type="entry name" value="ARAC-FAMILY TRANSCRIPTIONAL REGULATOR"/>
    <property type="match status" value="1"/>
</dbReference>
<dbReference type="InterPro" id="IPR018062">
    <property type="entry name" value="HTH_AraC-typ_CS"/>
</dbReference>
<organism evidence="5 6">
    <name type="scientific">Paenibacillus kyungheensis</name>
    <dbReference type="NCBI Taxonomy" id="1452732"/>
    <lineage>
        <taxon>Bacteria</taxon>
        <taxon>Bacillati</taxon>
        <taxon>Bacillota</taxon>
        <taxon>Bacilli</taxon>
        <taxon>Bacillales</taxon>
        <taxon>Paenibacillaceae</taxon>
        <taxon>Paenibacillus</taxon>
    </lineage>
</organism>
<evidence type="ECO:0000313" key="5">
    <source>
        <dbReference type="EMBL" id="WCT57913.1"/>
    </source>
</evidence>
<dbReference type="RefSeq" id="WP_273616072.1">
    <property type="nucleotide sequence ID" value="NZ_CP117416.1"/>
</dbReference>
<name>A0AAX3M968_9BACL</name>
<sequence length="290" mass="33427">MLRSIETNREVVERFLISPSLFSQSGGLRIAQAGRYFLKAHSRRLFTGIDNCFWIANRHGGVIIHKGQSYILGSYNVWCISPNEPFEYINNMDEDLETYYICFTGPQARLLIEQSGMHQGYSEVSAELFDQLQEKFEQILATNEDSNEFSSELRRLELLYSIFAELSSDHPSHVNHYVSDVLSSTTSWMEEAIAYIHSHYDRGITVADVASHVGVHRTHFSKQFHQVHQTPPAEYIRSLKMSKARQLLTETNYSLAEIAYSVGYPDLFSFSKAFKKHTGITPKKYRTERF</sequence>
<dbReference type="EMBL" id="CP117416">
    <property type="protein sequence ID" value="WCT57913.1"/>
    <property type="molecule type" value="Genomic_DNA"/>
</dbReference>